<proteinExistence type="predicted"/>
<evidence type="ECO:0000313" key="1">
    <source>
        <dbReference type="EMBL" id="MFA0813854.1"/>
    </source>
</evidence>
<accession>A0ABV4P688</accession>
<dbReference type="EMBL" id="JBGMEK010000153">
    <property type="protein sequence ID" value="MFA0813854.1"/>
    <property type="molecule type" value="Genomic_DNA"/>
</dbReference>
<protein>
    <submittedName>
        <fullName evidence="1">Uncharacterized protein</fullName>
    </submittedName>
</protein>
<dbReference type="Proteomes" id="UP001569428">
    <property type="component" value="Unassembled WGS sequence"/>
</dbReference>
<evidence type="ECO:0000313" key="2">
    <source>
        <dbReference type="Proteomes" id="UP001569428"/>
    </source>
</evidence>
<dbReference type="RefSeq" id="WP_371841688.1">
    <property type="nucleotide sequence ID" value="NZ_JBGMEK010000153.1"/>
</dbReference>
<organism evidence="1 2">
    <name type="scientific">Microbulbifer epialgicus</name>
    <dbReference type="NCBI Taxonomy" id="393907"/>
    <lineage>
        <taxon>Bacteria</taxon>
        <taxon>Pseudomonadati</taxon>
        <taxon>Pseudomonadota</taxon>
        <taxon>Gammaproteobacteria</taxon>
        <taxon>Cellvibrionales</taxon>
        <taxon>Microbulbiferaceae</taxon>
        <taxon>Microbulbifer</taxon>
    </lineage>
</organism>
<reference evidence="1 2" key="1">
    <citation type="submission" date="2024-08" db="EMBL/GenBank/DDBJ databases">
        <authorList>
            <person name="Ishaq N."/>
        </authorList>
    </citation>
    <scope>NUCLEOTIDE SEQUENCE [LARGE SCALE GENOMIC DNA]</scope>
    <source>
        <strain evidence="1 2">DSM 18651</strain>
    </source>
</reference>
<keyword evidence="2" id="KW-1185">Reference proteome</keyword>
<sequence>MIKSFIFVIISVLLASKGIAADVFPAKRIASYWLENSSGLGLSGLTFCDQLISISPKNNKIIYKIYKGGQHAKLDPHINMFGLAIPQRGRPKRVSHFVMDLFRPESAMRFGGICCRDDGTFVLSERYHKIARVYRDGRAIWLHDKWSSVIGHLGYTLKYNNGGEGIVEVEDDLWIAMEREPRGLLLTRWLYSSV</sequence>
<comment type="caution">
    <text evidence="1">The sequence shown here is derived from an EMBL/GenBank/DDBJ whole genome shotgun (WGS) entry which is preliminary data.</text>
</comment>
<name>A0ABV4P688_9GAMM</name>
<gene>
    <name evidence="1" type="ORF">ACCI49_23575</name>
</gene>